<protein>
    <submittedName>
        <fullName evidence="2">Uncharacterized protein</fullName>
    </submittedName>
</protein>
<dbReference type="InParanoid" id="A0A078BA59"/>
<feature type="compositionally biased region" description="Basic residues" evidence="1">
    <location>
        <begin position="522"/>
        <end position="534"/>
    </location>
</feature>
<dbReference type="EMBL" id="CCKQ01019283">
    <property type="protein sequence ID" value="CDW91304.1"/>
    <property type="molecule type" value="Genomic_DNA"/>
</dbReference>
<dbReference type="AlphaFoldDB" id="A0A078BA59"/>
<feature type="region of interest" description="Disordered" evidence="1">
    <location>
        <begin position="522"/>
        <end position="542"/>
    </location>
</feature>
<accession>A0A078BA59</accession>
<evidence type="ECO:0000313" key="2">
    <source>
        <dbReference type="EMBL" id="CDW91304.1"/>
    </source>
</evidence>
<evidence type="ECO:0000256" key="1">
    <source>
        <dbReference type="SAM" id="MobiDB-lite"/>
    </source>
</evidence>
<evidence type="ECO:0000313" key="3">
    <source>
        <dbReference type="Proteomes" id="UP000039865"/>
    </source>
</evidence>
<gene>
    <name evidence="2" type="primary">Contig18891.g20040</name>
    <name evidence="2" type="ORF">STYLEM_20458</name>
</gene>
<reference evidence="2 3" key="1">
    <citation type="submission" date="2014-06" db="EMBL/GenBank/DDBJ databases">
        <authorList>
            <person name="Swart Estienne"/>
        </authorList>
    </citation>
    <scope>NUCLEOTIDE SEQUENCE [LARGE SCALE GENOMIC DNA]</scope>
    <source>
        <strain evidence="2 3">130c</strain>
    </source>
</reference>
<organism evidence="2 3">
    <name type="scientific">Stylonychia lemnae</name>
    <name type="common">Ciliate</name>
    <dbReference type="NCBI Taxonomy" id="5949"/>
    <lineage>
        <taxon>Eukaryota</taxon>
        <taxon>Sar</taxon>
        <taxon>Alveolata</taxon>
        <taxon>Ciliophora</taxon>
        <taxon>Intramacronucleata</taxon>
        <taxon>Spirotrichea</taxon>
        <taxon>Stichotrichia</taxon>
        <taxon>Sporadotrichida</taxon>
        <taxon>Oxytrichidae</taxon>
        <taxon>Stylonychinae</taxon>
        <taxon>Stylonychia</taxon>
    </lineage>
</organism>
<proteinExistence type="predicted"/>
<dbReference type="OrthoDB" id="10654786at2759"/>
<keyword evidence="3" id="KW-1185">Reference proteome</keyword>
<dbReference type="Proteomes" id="UP000039865">
    <property type="component" value="Unassembled WGS sequence"/>
</dbReference>
<name>A0A078BA59_STYLE</name>
<sequence length="616" mass="71324">MTQLLNTNPFHFNQWRSANPDANSIKAKLLNITPEKSKPGSLTIHDKIDNMASKAVEKQLGMGLSRPIEILGQAGPMRLSNRGFIEDFHKLYYNQKPQQEKRQNELRLSRTGHGAQQIDFDLQDELIEQKIKDVADDLLRRSQHDLNSKLNQRSKQMRDYIDIQLQKNGHAIKSLKDDMQSSERQIQRDLRRSNIEMSGSFDFKKLNAHPSLVQTSTDDNKTRILKKTLASDIQMSVLAQKIQCKPIEGHDLPISELQRKTLSDLDGSSTQKAQLITVENLNSLYPNEIKPEEQILSMLLPNQLKKNTMEFLDIEDIKTVKDVKPPKTQAQKDRENYEEMLEKDRLELLITDEHRQKTMKCLLKCLDFQLKDIEAQADHIDQNFKRNDKELKDFEMFLKKEENRLIMEGINEKMNKAKKQLETYDNYDPERDDGKELAHIADLVVENKLLLERVDMYLGKGESNKGDLSTTQDDFEDEESKFSESFINQMYKQVKKQAGPGKFKPASINVQFGKPIVDTHLNKNKKTLKKSKSRPRPEKSPVGVKVLSQDLQKIKNERKQDLKKKIEQKLTPTKVEKVVQHTTQKNKPIDEKLNRHIKSAMDSMANVMKAAFQDQD</sequence>